<dbReference type="STRING" id="1148.gene:10498672"/>
<keyword evidence="2 5" id="KW-0812">Transmembrane</keyword>
<dbReference type="AlphaFoldDB" id="P73752"/>
<dbReference type="InterPro" id="IPR010652">
    <property type="entry name" value="DUF1232"/>
</dbReference>
<feature type="transmembrane region" description="Helical" evidence="5">
    <location>
        <begin position="21"/>
        <end position="41"/>
    </location>
</feature>
<organism evidence="7 8">
    <name type="scientific">Synechocystis sp. (strain ATCC 27184 / PCC 6803 / Kazusa)</name>
    <dbReference type="NCBI Taxonomy" id="1111708"/>
    <lineage>
        <taxon>Bacteria</taxon>
        <taxon>Bacillati</taxon>
        <taxon>Cyanobacteriota</taxon>
        <taxon>Cyanophyceae</taxon>
        <taxon>Synechococcales</taxon>
        <taxon>Merismopediaceae</taxon>
        <taxon>Synechocystis</taxon>
    </lineage>
</organism>
<dbReference type="GO" id="GO:0012505">
    <property type="term" value="C:endomembrane system"/>
    <property type="evidence" value="ECO:0007669"/>
    <property type="project" value="UniProtKB-SubCell"/>
</dbReference>
<feature type="domain" description="DUF1232" evidence="6">
    <location>
        <begin position="23"/>
        <end position="58"/>
    </location>
</feature>
<dbReference type="EMBL" id="BA000022">
    <property type="protein sequence ID" value="BAA17804.1"/>
    <property type="molecule type" value="Genomic_DNA"/>
</dbReference>
<evidence type="ECO:0000256" key="4">
    <source>
        <dbReference type="ARBA" id="ARBA00023136"/>
    </source>
</evidence>
<evidence type="ECO:0000256" key="3">
    <source>
        <dbReference type="ARBA" id="ARBA00022989"/>
    </source>
</evidence>
<keyword evidence="4 5" id="KW-0472">Membrane</keyword>
<evidence type="ECO:0000256" key="5">
    <source>
        <dbReference type="SAM" id="Phobius"/>
    </source>
</evidence>
<proteinExistence type="predicted"/>
<keyword evidence="3 5" id="KW-1133">Transmembrane helix</keyword>
<dbReference type="PIR" id="S74843">
    <property type="entry name" value="S74843"/>
</dbReference>
<dbReference type="eggNOG" id="COG3339">
    <property type="taxonomic scope" value="Bacteria"/>
</dbReference>
<keyword evidence="8" id="KW-1185">Reference proteome</keyword>
<protein>
    <submittedName>
        <fullName evidence="7">Sll0846 protein</fullName>
    </submittedName>
</protein>
<dbReference type="Pfam" id="PF06803">
    <property type="entry name" value="DUF1232"/>
    <property type="match status" value="1"/>
</dbReference>
<comment type="subcellular location">
    <subcellularLocation>
        <location evidence="1">Endomembrane system</location>
        <topology evidence="1">Multi-pass membrane protein</topology>
    </subcellularLocation>
</comment>
<reference evidence="7 8" key="1">
    <citation type="journal article" date="1995" name="DNA Res.">
        <title>Sequence analysis of the genome of the unicellular cyanobacterium Synechocystis sp. strain PCC6803. I. Sequence features in the 1 Mb region from map positions 64% to 92% of the genome.</title>
        <authorList>
            <person name="Kaneko T."/>
            <person name="Tanaka A."/>
            <person name="Sato S."/>
            <person name="Kotani H."/>
            <person name="Sazuka T."/>
            <person name="Miyajima N."/>
            <person name="Sugiura M."/>
            <person name="Tabata S."/>
        </authorList>
    </citation>
    <scope>NUCLEOTIDE SEQUENCE [LARGE SCALE GENOMIC DNA]</scope>
    <source>
        <strain evidence="8">ATCC 27184 / PCC 6803 / Kazusa</strain>
    </source>
</reference>
<dbReference type="PaxDb" id="1148-1652886"/>
<dbReference type="KEGG" id="syn:sll0846"/>
<reference evidence="7 8" key="2">
    <citation type="journal article" date="1996" name="DNA Res.">
        <title>Sequence analysis of the genome of the unicellular cyanobacterium Synechocystis sp. strain PCC6803. II. Sequence determination of the entire genome and assignment of potential protein-coding regions.</title>
        <authorList>
            <person name="Kaneko T."/>
            <person name="Sato S."/>
            <person name="Kotani H."/>
            <person name="Tanaka A."/>
            <person name="Asamizu E."/>
            <person name="Nakamura Y."/>
            <person name="Miyajima N."/>
            <person name="Hirosawa M."/>
            <person name="Sugiura M."/>
            <person name="Sasamoto S."/>
            <person name="Kimura T."/>
            <person name="Hosouchi T."/>
            <person name="Matsuno A."/>
            <person name="Muraki A."/>
            <person name="Nakazaki N."/>
            <person name="Naruo K."/>
            <person name="Okumura S."/>
            <person name="Shimpo S."/>
            <person name="Takeuchi C."/>
            <person name="Wada T."/>
            <person name="Watanabe A."/>
            <person name="Yamada M."/>
            <person name="Yasuda M."/>
            <person name="Tabata S."/>
        </authorList>
    </citation>
    <scope>NUCLEOTIDE SEQUENCE [LARGE SCALE GENOMIC DNA]</scope>
    <source>
        <strain evidence="8">ATCC 27184 / PCC 6803 / Kazusa</strain>
    </source>
</reference>
<evidence type="ECO:0000313" key="7">
    <source>
        <dbReference type="EMBL" id="BAA17804.1"/>
    </source>
</evidence>
<accession>P73752</accession>
<gene>
    <name evidence="7" type="ordered locus">sll0846</name>
</gene>
<evidence type="ECO:0000259" key="6">
    <source>
        <dbReference type="Pfam" id="PF06803"/>
    </source>
</evidence>
<name>P73752_SYNY3</name>
<dbReference type="Proteomes" id="UP000001425">
    <property type="component" value="Chromosome"/>
</dbReference>
<dbReference type="EnsemblBacteria" id="BAA17804">
    <property type="protein sequence ID" value="BAA17804"/>
    <property type="gene ID" value="BAA17804"/>
</dbReference>
<dbReference type="InParanoid" id="P73752"/>
<sequence>MKFSLESLYGWYRQMLNHPRYRWWIVLGSLVYLLSPIDFLPDVFPVLGWIDDGLIATLLVSEISQMVLTGLKNKTTKQEKDAPQETVVVDVVDVVGQDVAHS</sequence>
<evidence type="ECO:0000256" key="2">
    <source>
        <dbReference type="ARBA" id="ARBA00022692"/>
    </source>
</evidence>
<evidence type="ECO:0000256" key="1">
    <source>
        <dbReference type="ARBA" id="ARBA00004127"/>
    </source>
</evidence>
<evidence type="ECO:0000313" key="8">
    <source>
        <dbReference type="Proteomes" id="UP000001425"/>
    </source>
</evidence>